<evidence type="ECO:0000313" key="3">
    <source>
        <dbReference type="Proteomes" id="UP000257317"/>
    </source>
</evidence>
<proteinExistence type="predicted"/>
<dbReference type="AlphaFoldDB" id="A0A2Z6TAK0"/>
<keyword evidence="1" id="KW-1133">Transmembrane helix</keyword>
<organism evidence="2 3">
    <name type="scientific">Lactobacillus rodentium</name>
    <dbReference type="NCBI Taxonomy" id="947835"/>
    <lineage>
        <taxon>Bacteria</taxon>
        <taxon>Bacillati</taxon>
        <taxon>Bacillota</taxon>
        <taxon>Bacilli</taxon>
        <taxon>Lactobacillales</taxon>
        <taxon>Lactobacillaceae</taxon>
        <taxon>Lactobacillus</taxon>
    </lineage>
</organism>
<keyword evidence="3" id="KW-1185">Reference proteome</keyword>
<keyword evidence="1" id="KW-0812">Transmembrane</keyword>
<evidence type="ECO:0000256" key="1">
    <source>
        <dbReference type="SAM" id="Phobius"/>
    </source>
</evidence>
<dbReference type="EMBL" id="BFBY01000005">
    <property type="protein sequence ID" value="GBG04963.1"/>
    <property type="molecule type" value="Genomic_DNA"/>
</dbReference>
<dbReference type="Proteomes" id="UP000257317">
    <property type="component" value="Unassembled WGS sequence"/>
</dbReference>
<gene>
    <name evidence="2" type="ORF">LrDSM24759_08770</name>
</gene>
<reference evidence="3" key="1">
    <citation type="submission" date="2018-03" db="EMBL/GenBank/DDBJ databases">
        <title>New taxa in the Lactobacillus gasseri group.</title>
        <authorList>
            <person name="Tanizawa Y."/>
            <person name="Tohno M."/>
            <person name="Endo A."/>
            <person name="Arita M."/>
        </authorList>
    </citation>
    <scope>NUCLEOTIDE SEQUENCE [LARGE SCALE GENOMIC DNA]</scope>
    <source>
        <strain evidence="3">DSM 24759</strain>
    </source>
</reference>
<comment type="caution">
    <text evidence="2">The sequence shown here is derived from an EMBL/GenBank/DDBJ whole genome shotgun (WGS) entry which is preliminary data.</text>
</comment>
<sequence>MFSLLLCLFILWLLIKLGVSIAKAVIILIAIGIVAIFLSYILLPLLAILALIGVGALLAHSYK</sequence>
<evidence type="ECO:0000313" key="2">
    <source>
        <dbReference type="EMBL" id="GBG04963.1"/>
    </source>
</evidence>
<name>A0A2Z6TAK0_9LACO</name>
<feature type="transmembrane region" description="Helical" evidence="1">
    <location>
        <begin position="34"/>
        <end position="59"/>
    </location>
</feature>
<dbReference type="RefSeq" id="WP_117118300.1">
    <property type="nucleotide sequence ID" value="NZ_BFBY01000005.1"/>
</dbReference>
<protein>
    <submittedName>
        <fullName evidence="2">Uncharacterized protein</fullName>
    </submittedName>
</protein>
<keyword evidence="1" id="KW-0472">Membrane</keyword>
<accession>A0A2Z6TAK0</accession>